<dbReference type="GO" id="GO:0006537">
    <property type="term" value="P:glutamate biosynthetic process"/>
    <property type="evidence" value="ECO:0007669"/>
    <property type="project" value="TreeGrafter"/>
</dbReference>
<dbReference type="InterPro" id="IPR015868">
    <property type="entry name" value="Glutaminase"/>
</dbReference>
<dbReference type="GO" id="GO:0006543">
    <property type="term" value="P:L-glutamine catabolic process"/>
    <property type="evidence" value="ECO:0007669"/>
    <property type="project" value="TreeGrafter"/>
</dbReference>
<evidence type="ECO:0000313" key="9">
    <source>
        <dbReference type="Proteomes" id="UP000568050"/>
    </source>
</evidence>
<evidence type="ECO:0000256" key="1">
    <source>
        <dbReference type="ARBA" id="ARBA00011076"/>
    </source>
</evidence>
<name>A0A839QRE7_9MICO</name>
<accession>A0A839QRE7</accession>
<dbReference type="Proteomes" id="UP000568050">
    <property type="component" value="Unassembled WGS sequence"/>
</dbReference>
<keyword evidence="4 6" id="KW-0378">Hydrolase</keyword>
<feature type="binding site" evidence="6">
    <location>
        <position position="186"/>
    </location>
    <ligand>
        <name>substrate</name>
    </ligand>
</feature>
<organism evidence="8 9">
    <name type="scientific">Helcobacillus massiliensis</name>
    <dbReference type="NCBI Taxonomy" id="521392"/>
    <lineage>
        <taxon>Bacteria</taxon>
        <taxon>Bacillati</taxon>
        <taxon>Actinomycetota</taxon>
        <taxon>Actinomycetes</taxon>
        <taxon>Micrococcales</taxon>
        <taxon>Dermabacteraceae</taxon>
        <taxon>Helcobacillus</taxon>
    </lineage>
</organism>
<dbReference type="Gene3D" id="3.40.710.10">
    <property type="entry name" value="DD-peptidase/beta-lactamase superfamily"/>
    <property type="match status" value="1"/>
</dbReference>
<dbReference type="PANTHER" id="PTHR12544">
    <property type="entry name" value="GLUTAMINASE"/>
    <property type="match status" value="1"/>
</dbReference>
<dbReference type="GO" id="GO:0004359">
    <property type="term" value="F:glutaminase activity"/>
    <property type="evidence" value="ECO:0007669"/>
    <property type="project" value="UniProtKB-UniRule"/>
</dbReference>
<evidence type="ECO:0000256" key="7">
    <source>
        <dbReference type="SAM" id="Coils"/>
    </source>
</evidence>
<dbReference type="EC" id="3.5.1.2" evidence="3 6"/>
<feature type="binding site" evidence="6">
    <location>
        <position position="162"/>
    </location>
    <ligand>
        <name>substrate</name>
    </ligand>
</feature>
<keyword evidence="6" id="KW-0007">Acetylation</keyword>
<comment type="catalytic activity">
    <reaction evidence="5 6">
        <text>L-glutamine + H2O = L-glutamate + NH4(+)</text>
        <dbReference type="Rhea" id="RHEA:15889"/>
        <dbReference type="ChEBI" id="CHEBI:15377"/>
        <dbReference type="ChEBI" id="CHEBI:28938"/>
        <dbReference type="ChEBI" id="CHEBI:29985"/>
        <dbReference type="ChEBI" id="CHEBI:58359"/>
        <dbReference type="EC" id="3.5.1.2"/>
    </reaction>
</comment>
<dbReference type="NCBIfam" id="TIGR03814">
    <property type="entry name" value="Gln_ase"/>
    <property type="match status" value="1"/>
</dbReference>
<dbReference type="EMBL" id="JACHWP010000001">
    <property type="protein sequence ID" value="MBB3022238.1"/>
    <property type="molecule type" value="Genomic_DNA"/>
</dbReference>
<evidence type="ECO:0000256" key="5">
    <source>
        <dbReference type="ARBA" id="ARBA00049534"/>
    </source>
</evidence>
<keyword evidence="9" id="KW-1185">Reference proteome</keyword>
<protein>
    <recommendedName>
        <fullName evidence="3 6">Glutaminase</fullName>
        <ecNumber evidence="3 6">3.5.1.2</ecNumber>
    </recommendedName>
</protein>
<proteinExistence type="inferred from homology"/>
<evidence type="ECO:0000256" key="2">
    <source>
        <dbReference type="ARBA" id="ARBA00011881"/>
    </source>
</evidence>
<dbReference type="PANTHER" id="PTHR12544:SF29">
    <property type="entry name" value="GLUTAMINASE"/>
    <property type="match status" value="1"/>
</dbReference>
<comment type="subunit">
    <text evidence="2 6">Homotetramer.</text>
</comment>
<comment type="similarity">
    <text evidence="1 6">Belongs to the glutaminase family.</text>
</comment>
<evidence type="ECO:0000256" key="4">
    <source>
        <dbReference type="ARBA" id="ARBA00022801"/>
    </source>
</evidence>
<sequence>MSALLDYLAALRGSVLDEVSGGQIPPMSKLTGARSDHLAIAVCLGDGEVMSVGTRHEFAIQSISKAFGYAAALDHRGEDHVLNRVDVEPTGEVFNAVSLNLDTGRPKNPLINIGAIRIHAMLGTSPRERRERLHEAMCRAAGRDLEVHADTLEAEMEDADRNLALAHMLRAAGQMAEDAHDVVEGYVRGCSTLVTAEDLSVMAATLSSGGVNPKTGERVFSRRAAKLTMSVMMTCGMYDDAGDWMTDVGLPAKSGVGGGILAALPPKLGFATFSPSLDEHGNPVRGTACFDRMSRDFALHMLDGASVVDAEARAEDLLRRR</sequence>
<feature type="binding site" evidence="6">
    <location>
        <position position="256"/>
    </location>
    <ligand>
        <name>substrate</name>
    </ligand>
</feature>
<dbReference type="Pfam" id="PF04960">
    <property type="entry name" value="Glutaminase"/>
    <property type="match status" value="1"/>
</dbReference>
<feature type="coiled-coil region" evidence="7">
    <location>
        <begin position="142"/>
        <end position="169"/>
    </location>
</feature>
<feature type="binding site" evidence="6">
    <location>
        <position position="238"/>
    </location>
    <ligand>
        <name>substrate</name>
    </ligand>
</feature>
<gene>
    <name evidence="6" type="primary">glsA</name>
    <name evidence="8" type="ORF">FHX50_000486</name>
</gene>
<dbReference type="HAMAP" id="MF_00313">
    <property type="entry name" value="Glutaminase"/>
    <property type="match status" value="1"/>
</dbReference>
<dbReference type="InterPro" id="IPR012338">
    <property type="entry name" value="Beta-lactam/transpept-like"/>
</dbReference>
<comment type="caution">
    <text evidence="8">The sequence shown here is derived from an EMBL/GenBank/DDBJ whole genome shotgun (WGS) entry which is preliminary data.</text>
</comment>
<feature type="binding site" evidence="6">
    <location>
        <position position="62"/>
    </location>
    <ligand>
        <name>substrate</name>
    </ligand>
</feature>
<feature type="binding site" evidence="6">
    <location>
        <position position="112"/>
    </location>
    <ligand>
        <name>substrate</name>
    </ligand>
</feature>
<dbReference type="RefSeq" id="WP_183374116.1">
    <property type="nucleotide sequence ID" value="NZ_CBCSFZ010000005.1"/>
</dbReference>
<keyword evidence="7" id="KW-0175">Coiled coil</keyword>
<evidence type="ECO:0000256" key="3">
    <source>
        <dbReference type="ARBA" id="ARBA00012918"/>
    </source>
</evidence>
<dbReference type="AlphaFoldDB" id="A0A839QRE7"/>
<dbReference type="SUPFAM" id="SSF56601">
    <property type="entry name" value="beta-lactamase/transpeptidase-like"/>
    <property type="match status" value="1"/>
</dbReference>
<feature type="binding site" evidence="6">
    <location>
        <position position="155"/>
    </location>
    <ligand>
        <name>substrate</name>
    </ligand>
</feature>
<evidence type="ECO:0000256" key="6">
    <source>
        <dbReference type="HAMAP-Rule" id="MF_00313"/>
    </source>
</evidence>
<reference evidence="8 9" key="1">
    <citation type="submission" date="2020-08" db="EMBL/GenBank/DDBJ databases">
        <title>Sequencing the genomes of 1000 actinobacteria strains.</title>
        <authorList>
            <person name="Klenk H.-P."/>
        </authorList>
    </citation>
    <scope>NUCLEOTIDE SEQUENCE [LARGE SCALE GENOMIC DNA]</scope>
    <source>
        <strain evidence="8 9">DSM 23040</strain>
    </source>
</reference>
<evidence type="ECO:0000313" key="8">
    <source>
        <dbReference type="EMBL" id="MBB3022238.1"/>
    </source>
</evidence>